<dbReference type="EMBL" id="KY774314">
    <property type="protein sequence ID" value="ART31713.1"/>
    <property type="molecule type" value="Genomic_DNA"/>
</dbReference>
<gene>
    <name evidence="1" type="ORF">AEK19_MT1523</name>
</gene>
<reference evidence="1" key="1">
    <citation type="submission" date="2017-03" db="EMBL/GenBank/DDBJ databases">
        <title>The mitochondrial genome of the carnivorous plant Utricularia reniformis (Lentibulariaceae): structure, comparative analysis and evolutionary landmarks.</title>
        <authorList>
            <person name="Silva S.R."/>
            <person name="Alvarenga D.O."/>
            <person name="Michael T.P."/>
            <person name="Miranda V.F.O."/>
            <person name="Varani A.M."/>
        </authorList>
    </citation>
    <scope>NUCLEOTIDE SEQUENCE</scope>
</reference>
<keyword evidence="1" id="KW-0496">Mitochondrion</keyword>
<proteinExistence type="predicted"/>
<evidence type="ECO:0000313" key="1">
    <source>
        <dbReference type="EMBL" id="ART31713.1"/>
    </source>
</evidence>
<geneLocation type="mitochondrion" evidence="1"/>
<sequence>MIFLTKKCRERIPGLQSNPLCLTIFQIVHTFPNRIKSGSVLVGVASIWTSGGFKIRGTRVLCRGSPRYRWIGKKLPTISGSSTTDSMICLIRFFL</sequence>
<dbReference type="AlphaFoldDB" id="A0A1Y0B2W5"/>
<accession>A0A1Y0B2W5</accession>
<protein>
    <submittedName>
        <fullName evidence="1">Uncharacterized protein</fullName>
    </submittedName>
</protein>
<organism evidence="1">
    <name type="scientific">Utricularia reniformis</name>
    <dbReference type="NCBI Taxonomy" id="192314"/>
    <lineage>
        <taxon>Eukaryota</taxon>
        <taxon>Viridiplantae</taxon>
        <taxon>Streptophyta</taxon>
        <taxon>Embryophyta</taxon>
        <taxon>Tracheophyta</taxon>
        <taxon>Spermatophyta</taxon>
        <taxon>Magnoliopsida</taxon>
        <taxon>eudicotyledons</taxon>
        <taxon>Gunneridae</taxon>
        <taxon>Pentapetalae</taxon>
        <taxon>asterids</taxon>
        <taxon>lamiids</taxon>
        <taxon>Lamiales</taxon>
        <taxon>Lentibulariaceae</taxon>
        <taxon>Utricularia</taxon>
    </lineage>
</organism>
<name>A0A1Y0B2W5_9LAMI</name>